<feature type="chain" id="PRO_5012933321" description="ACP-like domain-containing protein" evidence="1">
    <location>
        <begin position="23"/>
        <end position="185"/>
    </location>
</feature>
<dbReference type="Proteomes" id="UP000190867">
    <property type="component" value="Unassembled WGS sequence"/>
</dbReference>
<proteinExistence type="predicted"/>
<evidence type="ECO:0000313" key="3">
    <source>
        <dbReference type="EMBL" id="OOR99596.1"/>
    </source>
</evidence>
<reference evidence="3 4" key="1">
    <citation type="submission" date="2017-02" db="EMBL/GenBank/DDBJ databases">
        <title>Draft genome sequence of Haemophilus paracuniculus CCUG 43573 type strain.</title>
        <authorList>
            <person name="Engstrom-Jakobsson H."/>
            <person name="Salva-Serra F."/>
            <person name="Thorell K."/>
            <person name="Gonzales-Siles L."/>
            <person name="Karlsson R."/>
            <person name="Boulund F."/>
            <person name="Engstrand L."/>
            <person name="Kristiansson E."/>
            <person name="Moore E."/>
        </authorList>
    </citation>
    <scope>NUCLEOTIDE SEQUENCE [LARGE SCALE GENOMIC DNA]</scope>
    <source>
        <strain evidence="3 4">CCUG 43573</strain>
    </source>
</reference>
<feature type="signal peptide" evidence="1">
    <location>
        <begin position="1"/>
        <end position="22"/>
    </location>
</feature>
<dbReference type="OrthoDB" id="5677666at2"/>
<dbReference type="InterPro" id="IPR056025">
    <property type="entry name" value="ACP_dom"/>
</dbReference>
<dbReference type="STRING" id="734.B0187_04600"/>
<keyword evidence="4" id="KW-1185">Reference proteome</keyword>
<dbReference type="Pfam" id="PF24574">
    <property type="entry name" value="Nm-ACP"/>
    <property type="match status" value="1"/>
</dbReference>
<sequence length="185" mass="19162">MKLVKLLSAIAVATALSACSTASDVASSATNAVSNAASSVANGVSNVATGVADGVSNTVTKVKDTAAGKVETTTTKLDTTSKTVVYSCQQKKSVTATYAFENGQVKAVNLKLGKQAINGLMLDANSSDVVSFASKGYRWNVDTDFSLENAEKTTAIHLAKIGKQSDQLLAKLCEVNKSATARYNK</sequence>
<evidence type="ECO:0000259" key="2">
    <source>
        <dbReference type="Pfam" id="PF24574"/>
    </source>
</evidence>
<dbReference type="PROSITE" id="PS51257">
    <property type="entry name" value="PROKAR_LIPOPROTEIN"/>
    <property type="match status" value="1"/>
</dbReference>
<protein>
    <recommendedName>
        <fullName evidence="2">ACP-like domain-containing protein</fullName>
    </recommendedName>
</protein>
<name>A0A1T0ASW7_9PAST</name>
<keyword evidence="1" id="KW-0732">Signal</keyword>
<dbReference type="RefSeq" id="WP_078236692.1">
    <property type="nucleotide sequence ID" value="NZ_MUYA01000005.1"/>
</dbReference>
<accession>A0A1T0ASW7</accession>
<dbReference type="EMBL" id="MUYA01000005">
    <property type="protein sequence ID" value="OOR99596.1"/>
    <property type="molecule type" value="Genomic_DNA"/>
</dbReference>
<evidence type="ECO:0000256" key="1">
    <source>
        <dbReference type="SAM" id="SignalP"/>
    </source>
</evidence>
<comment type="caution">
    <text evidence="3">The sequence shown here is derived from an EMBL/GenBank/DDBJ whole genome shotgun (WGS) entry which is preliminary data.</text>
</comment>
<organism evidence="3 4">
    <name type="scientific">Haemophilus paracuniculus</name>
    <dbReference type="NCBI Taxonomy" id="734"/>
    <lineage>
        <taxon>Bacteria</taxon>
        <taxon>Pseudomonadati</taxon>
        <taxon>Pseudomonadota</taxon>
        <taxon>Gammaproteobacteria</taxon>
        <taxon>Pasteurellales</taxon>
        <taxon>Pasteurellaceae</taxon>
        <taxon>Haemophilus</taxon>
    </lineage>
</organism>
<evidence type="ECO:0000313" key="4">
    <source>
        <dbReference type="Proteomes" id="UP000190867"/>
    </source>
</evidence>
<dbReference type="AlphaFoldDB" id="A0A1T0ASW7"/>
<feature type="domain" description="ACP-like" evidence="2">
    <location>
        <begin position="80"/>
        <end position="174"/>
    </location>
</feature>
<gene>
    <name evidence="3" type="ORF">B0187_04600</name>
</gene>